<evidence type="ECO:0000313" key="2">
    <source>
        <dbReference type="EMBL" id="OAQ33619.1"/>
    </source>
</evidence>
<sequence length="205" mass="23103">MPLHPALLKTLNLFTFIGAVSTIVYNREFITEELSQRPNYLSNSPVGYTIPAINWFLLGGFTLVQWLDFAHDVVVEAIDWNLSVSNLIITAWILSWKYDWLVVGQILLVINAVLIWRLYVKMRVFTATNLLDYAFVHVSFSLYTGLVWLDVFQNFFAAFTNKDGGPDSWAALGAAFAIFILLAIGNYHAEFSKDPDSWSGAAIAL</sequence>
<dbReference type="EMBL" id="KV442020">
    <property type="protein sequence ID" value="OAQ33619.1"/>
    <property type="molecule type" value="Genomic_DNA"/>
</dbReference>
<proteinExistence type="predicted"/>
<protein>
    <recommendedName>
        <fullName evidence="4">DUF1774-domain-containing protein</fullName>
    </recommendedName>
</protein>
<feature type="transmembrane region" description="Helical" evidence="1">
    <location>
        <begin position="169"/>
        <end position="189"/>
    </location>
</feature>
<feature type="transmembrane region" description="Helical" evidence="1">
    <location>
        <begin position="100"/>
        <end position="118"/>
    </location>
</feature>
<gene>
    <name evidence="2" type="ORF">K457DRAFT_14839</name>
</gene>
<keyword evidence="1" id="KW-1133">Transmembrane helix</keyword>
<organism evidence="2 3">
    <name type="scientific">Linnemannia elongata AG-77</name>
    <dbReference type="NCBI Taxonomy" id="1314771"/>
    <lineage>
        <taxon>Eukaryota</taxon>
        <taxon>Fungi</taxon>
        <taxon>Fungi incertae sedis</taxon>
        <taxon>Mucoromycota</taxon>
        <taxon>Mortierellomycotina</taxon>
        <taxon>Mortierellomycetes</taxon>
        <taxon>Mortierellales</taxon>
        <taxon>Mortierellaceae</taxon>
        <taxon>Linnemannia</taxon>
    </lineage>
</organism>
<feature type="transmembrane region" description="Helical" evidence="1">
    <location>
        <begin position="130"/>
        <end position="149"/>
    </location>
</feature>
<reference evidence="2 3" key="1">
    <citation type="submission" date="2016-05" db="EMBL/GenBank/DDBJ databases">
        <title>Genome sequencing reveals origins of a unique bacterial endosymbiosis in the earliest lineages of terrestrial Fungi.</title>
        <authorList>
            <consortium name="DOE Joint Genome Institute"/>
            <person name="Uehling J."/>
            <person name="Gryganskyi A."/>
            <person name="Hameed K."/>
            <person name="Tschaplinski T."/>
            <person name="Misztal P."/>
            <person name="Wu S."/>
            <person name="Desiro A."/>
            <person name="Vande Pol N."/>
            <person name="Du Z.-Y."/>
            <person name="Zienkiewicz A."/>
            <person name="Zienkiewicz K."/>
            <person name="Morin E."/>
            <person name="Tisserant E."/>
            <person name="Splivallo R."/>
            <person name="Hainaut M."/>
            <person name="Henrissat B."/>
            <person name="Ohm R."/>
            <person name="Kuo A."/>
            <person name="Yan J."/>
            <person name="Lipzen A."/>
            <person name="Nolan M."/>
            <person name="Labutti K."/>
            <person name="Barry K."/>
            <person name="Goldstein A."/>
            <person name="Labbe J."/>
            <person name="Schadt C."/>
            <person name="Tuskan G."/>
            <person name="Grigoriev I."/>
            <person name="Martin F."/>
            <person name="Vilgalys R."/>
            <person name="Bonito G."/>
        </authorList>
    </citation>
    <scope>NUCLEOTIDE SEQUENCE [LARGE SCALE GENOMIC DNA]</scope>
    <source>
        <strain evidence="2 3">AG-77</strain>
    </source>
</reference>
<accession>A0A197KB48</accession>
<keyword evidence="1" id="KW-0812">Transmembrane</keyword>
<keyword evidence="1" id="KW-0472">Membrane</keyword>
<dbReference type="AlphaFoldDB" id="A0A197KB48"/>
<evidence type="ECO:0000313" key="3">
    <source>
        <dbReference type="Proteomes" id="UP000078512"/>
    </source>
</evidence>
<keyword evidence="3" id="KW-1185">Reference proteome</keyword>
<feature type="transmembrane region" description="Helical" evidence="1">
    <location>
        <begin position="46"/>
        <end position="67"/>
    </location>
</feature>
<feature type="transmembrane region" description="Helical" evidence="1">
    <location>
        <begin position="6"/>
        <end position="25"/>
    </location>
</feature>
<name>A0A197KB48_9FUNG</name>
<dbReference type="OrthoDB" id="2390534at2759"/>
<dbReference type="Proteomes" id="UP000078512">
    <property type="component" value="Unassembled WGS sequence"/>
</dbReference>
<evidence type="ECO:0008006" key="4">
    <source>
        <dbReference type="Google" id="ProtNLM"/>
    </source>
</evidence>
<evidence type="ECO:0000256" key="1">
    <source>
        <dbReference type="SAM" id="Phobius"/>
    </source>
</evidence>